<reference evidence="8 9" key="1">
    <citation type="submission" date="2023-08" db="EMBL/GenBank/DDBJ databases">
        <title>Characterization of two Paracoccaceae strains isolated from Phycosphere and proposal of Xinfangfangia lacusdiani sp. nov.</title>
        <authorList>
            <person name="Deng Y."/>
            <person name="Zhang Y.Q."/>
        </authorList>
    </citation>
    <scope>NUCLEOTIDE SEQUENCE [LARGE SCALE GENOMIC DNA]</scope>
    <source>
        <strain evidence="8 9">CPCC 101601</strain>
    </source>
</reference>
<proteinExistence type="inferred from homology"/>
<evidence type="ECO:0000313" key="9">
    <source>
        <dbReference type="Proteomes" id="UP001239680"/>
    </source>
</evidence>
<feature type="transmembrane region" description="Helical" evidence="7">
    <location>
        <begin position="67"/>
        <end position="89"/>
    </location>
</feature>
<comment type="subcellular location">
    <subcellularLocation>
        <location evidence="1">Cell membrane</location>
        <topology evidence="1">Multi-pass membrane protein</topology>
    </subcellularLocation>
</comment>
<name>A0ABU0VW53_9RHOB</name>
<organism evidence="8 9">
    <name type="scientific">Pseudogemmobacter lacusdianii</name>
    <dbReference type="NCBI Taxonomy" id="3069608"/>
    <lineage>
        <taxon>Bacteria</taxon>
        <taxon>Pseudomonadati</taxon>
        <taxon>Pseudomonadota</taxon>
        <taxon>Alphaproteobacteria</taxon>
        <taxon>Rhodobacterales</taxon>
        <taxon>Paracoccaceae</taxon>
        <taxon>Pseudogemmobacter</taxon>
    </lineage>
</organism>
<accession>A0ABU0VW53</accession>
<evidence type="ECO:0000313" key="8">
    <source>
        <dbReference type="EMBL" id="MDQ2065986.1"/>
    </source>
</evidence>
<protein>
    <submittedName>
        <fullName evidence="8">Na+/H+ antiporter subunit E</fullName>
    </submittedName>
</protein>
<dbReference type="NCBIfam" id="NF006518">
    <property type="entry name" value="PRK08965.1-2"/>
    <property type="match status" value="1"/>
</dbReference>
<keyword evidence="3" id="KW-1003">Cell membrane</keyword>
<sequence>MMRPAMRLWPHPILSLFLTLFWLILADSWTFGSLVMGGFLGLAIPLLTAPWWPDKPRLKRPALLIPYIGIVLYDVVISSLHVARVILFLRPEEIRSTYVAVETSLTSPEAIALLAGTITMTPGTLTADLSADGKVLLIHALHAPDPQALRDDIHSRYEARLKRIFA</sequence>
<evidence type="ECO:0000256" key="7">
    <source>
        <dbReference type="SAM" id="Phobius"/>
    </source>
</evidence>
<evidence type="ECO:0000256" key="5">
    <source>
        <dbReference type="ARBA" id="ARBA00022989"/>
    </source>
</evidence>
<dbReference type="PANTHER" id="PTHR34584">
    <property type="entry name" value="NA(+)/H(+) ANTIPORTER SUBUNIT E1"/>
    <property type="match status" value="1"/>
</dbReference>
<keyword evidence="9" id="KW-1185">Reference proteome</keyword>
<comment type="caution">
    <text evidence="8">The sequence shown here is derived from an EMBL/GenBank/DDBJ whole genome shotgun (WGS) entry which is preliminary data.</text>
</comment>
<keyword evidence="5 7" id="KW-1133">Transmembrane helix</keyword>
<keyword evidence="4 7" id="KW-0812">Transmembrane</keyword>
<evidence type="ECO:0000256" key="6">
    <source>
        <dbReference type="ARBA" id="ARBA00023136"/>
    </source>
</evidence>
<keyword evidence="6 7" id="KW-0472">Membrane</keyword>
<evidence type="ECO:0000256" key="4">
    <source>
        <dbReference type="ARBA" id="ARBA00022692"/>
    </source>
</evidence>
<dbReference type="PIRSF" id="PIRSF019239">
    <property type="entry name" value="MrpE"/>
    <property type="match status" value="1"/>
</dbReference>
<evidence type="ECO:0000256" key="1">
    <source>
        <dbReference type="ARBA" id="ARBA00004651"/>
    </source>
</evidence>
<evidence type="ECO:0000256" key="2">
    <source>
        <dbReference type="ARBA" id="ARBA00006228"/>
    </source>
</evidence>
<dbReference type="InterPro" id="IPR002758">
    <property type="entry name" value="Cation_antiport_E"/>
</dbReference>
<gene>
    <name evidence="8" type="ORF">Q9295_06360</name>
</gene>
<dbReference type="Proteomes" id="UP001239680">
    <property type="component" value="Unassembled WGS sequence"/>
</dbReference>
<evidence type="ECO:0000256" key="3">
    <source>
        <dbReference type="ARBA" id="ARBA00022475"/>
    </source>
</evidence>
<comment type="similarity">
    <text evidence="2">Belongs to the CPA3 antiporters (TC 2.A.63) subunit E family.</text>
</comment>
<dbReference type="Pfam" id="PF01899">
    <property type="entry name" value="MNHE"/>
    <property type="match status" value="1"/>
</dbReference>
<dbReference type="PANTHER" id="PTHR34584:SF1">
    <property type="entry name" value="NA(+)_H(+) ANTIPORTER SUBUNIT E1"/>
    <property type="match status" value="1"/>
</dbReference>
<dbReference type="EMBL" id="JAVDBT010000005">
    <property type="protein sequence ID" value="MDQ2065986.1"/>
    <property type="molecule type" value="Genomic_DNA"/>
</dbReference>